<evidence type="ECO:0000256" key="3">
    <source>
        <dbReference type="SAM" id="Phobius"/>
    </source>
</evidence>
<evidence type="ECO:0000313" key="5">
    <source>
        <dbReference type="Proteomes" id="UP000192220"/>
    </source>
</evidence>
<evidence type="ECO:0000256" key="1">
    <source>
        <dbReference type="ARBA" id="ARBA00023157"/>
    </source>
</evidence>
<keyword evidence="3" id="KW-0812">Transmembrane</keyword>
<evidence type="ECO:0000259" key="4">
    <source>
        <dbReference type="SMART" id="SM00032"/>
    </source>
</evidence>
<keyword evidence="5" id="KW-1185">Reference proteome</keyword>
<dbReference type="PANTHER" id="PTHR46879">
    <property type="entry name" value="SUSHI DOMAIN-CONTAINING PROTEIN 3"/>
    <property type="match status" value="1"/>
</dbReference>
<dbReference type="InterPro" id="IPR000436">
    <property type="entry name" value="Sushi_SCR_CCP_dom"/>
</dbReference>
<keyword evidence="3" id="KW-1133">Transmembrane helix</keyword>
<feature type="transmembrane region" description="Helical" evidence="3">
    <location>
        <begin position="95"/>
        <end position="123"/>
    </location>
</feature>
<dbReference type="OrthoDB" id="9939976at2759"/>
<keyword evidence="3" id="KW-0472">Membrane</keyword>
<dbReference type="STRING" id="52670.A0A2I4CLT5"/>
<dbReference type="RefSeq" id="XP_013880937.1">
    <property type="nucleotide sequence ID" value="XM_014025483.1"/>
</dbReference>
<reference evidence="6" key="1">
    <citation type="submission" date="2025-08" db="UniProtKB">
        <authorList>
            <consortium name="RefSeq"/>
        </authorList>
    </citation>
    <scope>IDENTIFICATION</scope>
    <source>
        <strain evidence="6">Quisiro</strain>
        <tissue evidence="6">Liver</tissue>
    </source>
</reference>
<dbReference type="PANTHER" id="PTHR46879:SF1">
    <property type="entry name" value="SUSHI DOMAIN-CONTAINING PROTEIN 3"/>
    <property type="match status" value="1"/>
</dbReference>
<sequence>MSGATASGTDGSKKDVRRLRNNSGYQCTPLPLPPLGTQRIIQGNGTNVGTVISLQCPAKHRLVGKEMTCVMGPNSTQWVGGTYCRPLSGDYGFRVAVLASIISSGIIMFMSVAFITCCLLDCIKKETRKKSERESNVLRCEEQQVNWNQYNRKGQNNNNNNNNNSRQKKMLPLWDTANPALCENMHLCRCQQQYTHSCSPCTYSHPPSLAALPGHIHPQLLLPRNLDSSCPPRYPGPPLSSCQTPSSGLRSGSSWRYGGEHSSSSELMTDESIRKNKNSNRTPKDISIKIISV</sequence>
<feature type="compositionally biased region" description="Polar residues" evidence="2">
    <location>
        <begin position="240"/>
        <end position="254"/>
    </location>
</feature>
<keyword evidence="1" id="KW-1015">Disulfide bond</keyword>
<feature type="domain" description="Sushi" evidence="4">
    <location>
        <begin position="27"/>
        <end position="84"/>
    </location>
</feature>
<dbReference type="InterPro" id="IPR053067">
    <property type="entry name" value="SUSD3"/>
</dbReference>
<organism evidence="5 6">
    <name type="scientific">Austrofundulus limnaeus</name>
    <name type="common">Annual killifish</name>
    <dbReference type="NCBI Taxonomy" id="52670"/>
    <lineage>
        <taxon>Eukaryota</taxon>
        <taxon>Metazoa</taxon>
        <taxon>Chordata</taxon>
        <taxon>Craniata</taxon>
        <taxon>Vertebrata</taxon>
        <taxon>Euteleostomi</taxon>
        <taxon>Actinopterygii</taxon>
        <taxon>Neopterygii</taxon>
        <taxon>Teleostei</taxon>
        <taxon>Neoteleostei</taxon>
        <taxon>Acanthomorphata</taxon>
        <taxon>Ovalentaria</taxon>
        <taxon>Atherinomorphae</taxon>
        <taxon>Cyprinodontiformes</taxon>
        <taxon>Rivulidae</taxon>
        <taxon>Austrofundulus</taxon>
    </lineage>
</organism>
<feature type="region of interest" description="Disordered" evidence="2">
    <location>
        <begin position="223"/>
        <end position="286"/>
    </location>
</feature>
<dbReference type="SUPFAM" id="SSF57535">
    <property type="entry name" value="Complement control module/SCR domain"/>
    <property type="match status" value="1"/>
</dbReference>
<gene>
    <name evidence="6" type="primary">susd3</name>
</gene>
<dbReference type="InterPro" id="IPR035976">
    <property type="entry name" value="Sushi/SCR/CCP_sf"/>
</dbReference>
<dbReference type="Proteomes" id="UP000192220">
    <property type="component" value="Unplaced"/>
</dbReference>
<accession>A0A2I4CLT5</accession>
<evidence type="ECO:0000256" key="2">
    <source>
        <dbReference type="SAM" id="MobiDB-lite"/>
    </source>
</evidence>
<proteinExistence type="predicted"/>
<dbReference type="KEGG" id="alim:106529948"/>
<dbReference type="SMART" id="SM00032">
    <property type="entry name" value="CCP"/>
    <property type="match status" value="1"/>
</dbReference>
<protein>
    <submittedName>
        <fullName evidence="6">Uncharacterized protein susd3</fullName>
    </submittedName>
</protein>
<dbReference type="CTD" id="203328"/>
<dbReference type="InParanoid" id="A0A2I4CLT5"/>
<dbReference type="GO" id="GO:0005886">
    <property type="term" value="C:plasma membrane"/>
    <property type="evidence" value="ECO:0007669"/>
    <property type="project" value="TreeGrafter"/>
</dbReference>
<dbReference type="AlphaFoldDB" id="A0A2I4CLT5"/>
<name>A0A2I4CLT5_AUSLI</name>
<evidence type="ECO:0000313" key="6">
    <source>
        <dbReference type="RefSeq" id="XP_013880937.1"/>
    </source>
</evidence>